<keyword evidence="1" id="KW-0812">Transmembrane</keyword>
<sequence length="213" mass="25446">MHIIYEITLLITLLKSIVLVRKFGLSNQNFLLIYLLITFFTEIFSRIVLLLDKDSNWNFQYNLYCIFCIFFFGIYYSRQLDKNLKKKIKILATVLVISILIFKNTFAETLDSILVISLPLFYILYALVWFYQKINLPSEAKITDDPVFWISTALLFWSCFFIFRVIPRYLFDTVDKDFLILLRELAYIVNSVMYALFYYSLVKYEQITKTSTK</sequence>
<dbReference type="Proteomes" id="UP000474567">
    <property type="component" value="Unassembled WGS sequence"/>
</dbReference>
<organism evidence="2 3">
    <name type="scientific">Flavobacterium collinsii</name>
    <dbReference type="NCBI Taxonomy" id="1114861"/>
    <lineage>
        <taxon>Bacteria</taxon>
        <taxon>Pseudomonadati</taxon>
        <taxon>Bacteroidota</taxon>
        <taxon>Flavobacteriia</taxon>
        <taxon>Flavobacteriales</taxon>
        <taxon>Flavobacteriaceae</taxon>
        <taxon>Flavobacterium</taxon>
    </lineage>
</organism>
<accession>A0ABN7EPA9</accession>
<feature type="transmembrane region" description="Helical" evidence="1">
    <location>
        <begin position="147"/>
        <end position="166"/>
    </location>
</feature>
<evidence type="ECO:0000313" key="3">
    <source>
        <dbReference type="Proteomes" id="UP000474567"/>
    </source>
</evidence>
<keyword evidence="1" id="KW-0472">Membrane</keyword>
<name>A0ABN7EPA9_9FLAO</name>
<dbReference type="EMBL" id="CADCST010000122">
    <property type="protein sequence ID" value="CAA9201902.1"/>
    <property type="molecule type" value="Genomic_DNA"/>
</dbReference>
<keyword evidence="3" id="KW-1185">Reference proteome</keyword>
<comment type="caution">
    <text evidence="2">The sequence shown here is derived from an EMBL/GenBank/DDBJ whole genome shotgun (WGS) entry which is preliminary data.</text>
</comment>
<evidence type="ECO:0000313" key="2">
    <source>
        <dbReference type="EMBL" id="CAA9201902.1"/>
    </source>
</evidence>
<feature type="transmembrane region" description="Helical" evidence="1">
    <location>
        <begin position="31"/>
        <end position="51"/>
    </location>
</feature>
<evidence type="ECO:0000256" key="1">
    <source>
        <dbReference type="SAM" id="Phobius"/>
    </source>
</evidence>
<proteinExistence type="predicted"/>
<feature type="transmembrane region" description="Helical" evidence="1">
    <location>
        <begin position="88"/>
        <end position="106"/>
    </location>
</feature>
<feature type="transmembrane region" description="Helical" evidence="1">
    <location>
        <begin position="112"/>
        <end position="131"/>
    </location>
</feature>
<gene>
    <name evidence="2" type="ORF">FLACOL7796_04001</name>
</gene>
<keyword evidence="1" id="KW-1133">Transmembrane helix</keyword>
<feature type="transmembrane region" description="Helical" evidence="1">
    <location>
        <begin position="57"/>
        <end position="76"/>
    </location>
</feature>
<feature type="transmembrane region" description="Helical" evidence="1">
    <location>
        <begin position="178"/>
        <end position="199"/>
    </location>
</feature>
<protein>
    <submittedName>
        <fullName evidence="2">Uncharacterized protein</fullName>
    </submittedName>
</protein>
<reference evidence="2 3" key="1">
    <citation type="submission" date="2020-02" db="EMBL/GenBank/DDBJ databases">
        <authorList>
            <person name="Criscuolo A."/>
        </authorList>
    </citation>
    <scope>NUCLEOTIDE SEQUENCE [LARGE SCALE GENOMIC DNA]</scope>
    <source>
        <strain evidence="2">CECT7796</strain>
    </source>
</reference>